<keyword evidence="2" id="KW-1185">Reference proteome</keyword>
<dbReference type="Proteomes" id="UP001501004">
    <property type="component" value="Unassembled WGS sequence"/>
</dbReference>
<dbReference type="RefSeq" id="WP_344754427.1">
    <property type="nucleotide sequence ID" value="NZ_BAABAE010000003.1"/>
</dbReference>
<reference evidence="2" key="1">
    <citation type="journal article" date="2019" name="Int. J. Syst. Evol. Microbiol.">
        <title>The Global Catalogue of Microorganisms (GCM) 10K type strain sequencing project: providing services to taxonomists for standard genome sequencing and annotation.</title>
        <authorList>
            <consortium name="The Broad Institute Genomics Platform"/>
            <consortium name="The Broad Institute Genome Sequencing Center for Infectious Disease"/>
            <person name="Wu L."/>
            <person name="Ma J."/>
        </authorList>
    </citation>
    <scope>NUCLEOTIDE SEQUENCE [LARGE SCALE GENOMIC DNA]</scope>
    <source>
        <strain evidence="2">JCM 16949</strain>
    </source>
</reference>
<gene>
    <name evidence="1" type="ORF">GCM10022239_10250</name>
</gene>
<comment type="caution">
    <text evidence="1">The sequence shown here is derived from an EMBL/GenBank/DDBJ whole genome shotgun (WGS) entry which is preliminary data.</text>
</comment>
<name>A0ABP7FDE2_9MICO</name>
<dbReference type="EMBL" id="BAABAE010000003">
    <property type="protein sequence ID" value="GAA3736310.1"/>
    <property type="molecule type" value="Genomic_DNA"/>
</dbReference>
<sequence>MPRTMPISQELRQRIGDDIFVGFGRNEIARRYKVSPGLVSKVARERGLSFKNTWKVGTAVRAPQIDQWVARVERQDELMEQYFHLPNPMRPNGEPSRAEKRLSYALYNVNRHHNGTYR</sequence>
<evidence type="ECO:0000313" key="1">
    <source>
        <dbReference type="EMBL" id="GAA3736310.1"/>
    </source>
</evidence>
<organism evidence="1 2">
    <name type="scientific">Leifsonella bigeumensis</name>
    <dbReference type="NCBI Taxonomy" id="433643"/>
    <lineage>
        <taxon>Bacteria</taxon>
        <taxon>Bacillati</taxon>
        <taxon>Actinomycetota</taxon>
        <taxon>Actinomycetes</taxon>
        <taxon>Micrococcales</taxon>
        <taxon>Microbacteriaceae</taxon>
        <taxon>Leifsonella</taxon>
    </lineage>
</organism>
<accession>A0ABP7FDE2</accession>
<protein>
    <submittedName>
        <fullName evidence="1">Uncharacterized protein</fullName>
    </submittedName>
</protein>
<evidence type="ECO:0000313" key="2">
    <source>
        <dbReference type="Proteomes" id="UP001501004"/>
    </source>
</evidence>
<proteinExistence type="predicted"/>